<dbReference type="InterPro" id="IPR049552">
    <property type="entry name" value="PKS_DH_N"/>
</dbReference>
<dbReference type="Pfam" id="PF00698">
    <property type="entry name" value="Acyl_transf_1"/>
    <property type="match status" value="1"/>
</dbReference>
<dbReference type="Pfam" id="PF22621">
    <property type="entry name" value="CurL-like_PKS_C"/>
    <property type="match status" value="1"/>
</dbReference>
<protein>
    <recommendedName>
        <fullName evidence="10">Malonyl-CoA:ACP transacylase (MAT) domain-containing protein</fullName>
    </recommendedName>
</protein>
<dbReference type="SUPFAM" id="SSF55048">
    <property type="entry name" value="Probable ACP-binding domain of malonyl-CoA ACP transacylase"/>
    <property type="match status" value="1"/>
</dbReference>
<dbReference type="GO" id="GO:0006633">
    <property type="term" value="P:fatty acid biosynthetic process"/>
    <property type="evidence" value="ECO:0007669"/>
    <property type="project" value="TreeGrafter"/>
</dbReference>
<dbReference type="InterPro" id="IPR014043">
    <property type="entry name" value="Acyl_transferase_dom"/>
</dbReference>
<organism evidence="8 9">
    <name type="scientific">Phytohabitans suffuscus</name>
    <dbReference type="NCBI Taxonomy" id="624315"/>
    <lineage>
        <taxon>Bacteria</taxon>
        <taxon>Bacillati</taxon>
        <taxon>Actinomycetota</taxon>
        <taxon>Actinomycetes</taxon>
        <taxon>Micromonosporales</taxon>
        <taxon>Micromonosporaceae</taxon>
    </lineage>
</organism>
<dbReference type="Gene3D" id="3.40.366.10">
    <property type="entry name" value="Malonyl-Coenzyme A Acyl Carrier Protein, domain 2"/>
    <property type="match status" value="1"/>
</dbReference>
<feature type="compositionally biased region" description="Basic residues" evidence="4">
    <location>
        <begin position="1174"/>
        <end position="1184"/>
    </location>
</feature>
<dbReference type="AlphaFoldDB" id="A0A6F8YB38"/>
<dbReference type="Gene3D" id="3.40.50.720">
    <property type="entry name" value="NAD(P)-binding Rossmann-like Domain"/>
    <property type="match status" value="1"/>
</dbReference>
<accession>A0A6F8YB38</accession>
<evidence type="ECO:0000313" key="9">
    <source>
        <dbReference type="Proteomes" id="UP000503011"/>
    </source>
</evidence>
<dbReference type="InterPro" id="IPR016035">
    <property type="entry name" value="Acyl_Trfase/lysoPLipase"/>
</dbReference>
<dbReference type="InterPro" id="IPR057326">
    <property type="entry name" value="KR_dom"/>
</dbReference>
<evidence type="ECO:0000259" key="6">
    <source>
        <dbReference type="SMART" id="SM00826"/>
    </source>
</evidence>
<dbReference type="SUPFAM" id="SSF52151">
    <property type="entry name" value="FabD/lysophospholipase-like"/>
    <property type="match status" value="1"/>
</dbReference>
<dbReference type="Pfam" id="PF21089">
    <property type="entry name" value="PKS_DH_N"/>
    <property type="match status" value="1"/>
</dbReference>
<keyword evidence="9" id="KW-1185">Reference proteome</keyword>
<dbReference type="SUPFAM" id="SSF51735">
    <property type="entry name" value="NAD(P)-binding Rossmann-fold domains"/>
    <property type="match status" value="2"/>
</dbReference>
<evidence type="ECO:0000256" key="1">
    <source>
        <dbReference type="ARBA" id="ARBA00022450"/>
    </source>
</evidence>
<feature type="region of interest" description="Disordered" evidence="4">
    <location>
        <begin position="1172"/>
        <end position="1222"/>
    </location>
</feature>
<dbReference type="InterPro" id="IPR050091">
    <property type="entry name" value="PKS_NRPS_Biosynth_Enz"/>
</dbReference>
<dbReference type="GO" id="GO:0004312">
    <property type="term" value="F:fatty acid synthase activity"/>
    <property type="evidence" value="ECO:0007669"/>
    <property type="project" value="TreeGrafter"/>
</dbReference>
<evidence type="ECO:0000256" key="2">
    <source>
        <dbReference type="ARBA" id="ARBA00022553"/>
    </source>
</evidence>
<gene>
    <name evidence="8" type="ORF">Psuf_005110</name>
</gene>
<evidence type="ECO:0000259" key="5">
    <source>
        <dbReference type="SMART" id="SM00822"/>
    </source>
</evidence>
<keyword evidence="2" id="KW-0597">Phosphoprotein</keyword>
<evidence type="ECO:0000256" key="4">
    <source>
        <dbReference type="SAM" id="MobiDB-lite"/>
    </source>
</evidence>
<feature type="domain" description="Malonyl-CoA:ACP transacylase (MAT)" evidence="7">
    <location>
        <begin position="79"/>
        <end position="375"/>
    </location>
</feature>
<dbReference type="PANTHER" id="PTHR43775">
    <property type="entry name" value="FATTY ACID SYNTHASE"/>
    <property type="match status" value="1"/>
</dbReference>
<dbReference type="Gene3D" id="3.30.70.3290">
    <property type="match status" value="1"/>
</dbReference>
<dbReference type="SMART" id="SM00822">
    <property type="entry name" value="PKS_KR"/>
    <property type="match status" value="1"/>
</dbReference>
<dbReference type="KEGG" id="psuu:Psuf_005110"/>
<dbReference type="InterPro" id="IPR020807">
    <property type="entry name" value="PKS_DH"/>
</dbReference>
<dbReference type="InterPro" id="IPR016036">
    <property type="entry name" value="Malonyl_transacylase_ACP-bd"/>
</dbReference>
<sequence length="1222" mass="129990">MTAQAGAFREALATTTDLPAFCYTASVRRAHLSHRLAVVGRSAAELAERLAAFEEGDSGLGISAGETPSGYSGRRLVFVFSGHGSQWPGMARRLLAEDPSFRAAMAWCDGHLKPHLGWSVLEHLDSGEGLPSGPRTQELIFALQVALTRRWRSLGVQPAAVVGHSMGEVAGAYAAGVLSIEDAARLIHVRAGIQERLVGNGAMGVVGLPESQARAAIDEAGHGERLWVAISNSARTTVLSGDPEALAEVLATLKRRNVFTRRIDAAGAGHCPLVEPLDRELVARLDWLRPAPTAVPLYSSVAGGPLPGEAFDAAYWGRNLREQVRFSTAVRALANDGHGAFVEISPDPLLLGAIEQDLRELGTDALLVPSLRRETDEFTVMLGTLGALHASGHELDWSRLYPDGGRVVPLPSYPWQHRRHWLPEPERRPEAAQRPGGHPLLLRAIGAAGSGTLMSEALLDEATLEHLSAGTLWNTRAVPAAAWLEMALAAGRERFLDGPLTLSEVRFGEPLLSPDPGTTAQLTLSGDRFTVRTGPGELRAEGRLAPMGPHELDAQAVPSEEPGGTDLDPAAVTAWLTASGVGLAGLRVTGARREGHCTLRLSQEPGGSVATPWLLPPAVLETALRAPALASGESLPGAGPGPLPRFVERLVLARPVQPGQPLTIIATAAQVCVLDPEGSLVASLTGVELRPPAGAPLPEQTRQRLSQVLYTQRWEPRPRQRHAASLPARGAWLLLADRGGVGVQLAELLAARGESAVVVTQDDAAGPDGLEKLVHETLRGPGCRGAVHLWALDLPTDAVTVTGAATYDSVLRLARTLGSTSTARPTWYVTRGGCAVETPAMAGPTDVDAPAQAPMWSMAGVAAMEHPVAWGGLLDLDPLVPAPAPAVEAAAVLAELLSPDGEDHVALRAGRRYVPRVARDRVTEVAPEPFRCSPEGTYLVAEAGALGPRIARWLVDRGARHVVLAGRDAAGGESADLPSQVRGVSCDTTEVDALDGLLTTIAREGGGLRGVVWLAVDWELGDSEAVGQRELADATRERAHGAWLLDERCAALGLDPELFVVFSGVASGWGSLGVARQAPADALLAALAHRRRARGRPAMCVRWAPWDEEGLLSDRTRSMLVRAGLEPLAPRRRSRRWTISWRRATGPRRRCARWTGASCCRCTGRRAGPVRLAERRRRPGRRGGGRPACRPARGARRRGAPRHPGRRGVGGDRHRARSRIGR</sequence>
<dbReference type="InterPro" id="IPR036291">
    <property type="entry name" value="NAD(P)-bd_dom_sf"/>
</dbReference>
<dbReference type="Gene3D" id="3.10.129.110">
    <property type="entry name" value="Polyketide synthase dehydratase"/>
    <property type="match status" value="1"/>
</dbReference>
<dbReference type="InterPro" id="IPR001227">
    <property type="entry name" value="Ac_transferase_dom_sf"/>
</dbReference>
<dbReference type="InterPro" id="IPR013968">
    <property type="entry name" value="PKS_KR"/>
</dbReference>
<feature type="compositionally biased region" description="Basic residues" evidence="4">
    <location>
        <begin position="1193"/>
        <end position="1206"/>
    </location>
</feature>
<feature type="domain" description="Ketoreductase" evidence="5">
    <location>
        <begin position="936"/>
        <end position="1109"/>
    </location>
</feature>
<evidence type="ECO:0000259" key="7">
    <source>
        <dbReference type="SMART" id="SM00827"/>
    </source>
</evidence>
<keyword evidence="3" id="KW-0808">Transferase</keyword>
<dbReference type="PANTHER" id="PTHR43775:SF37">
    <property type="entry name" value="SI:DKEY-61P9.11"/>
    <property type="match status" value="1"/>
</dbReference>
<dbReference type="SMART" id="SM00827">
    <property type="entry name" value="PKS_AT"/>
    <property type="match status" value="1"/>
</dbReference>
<dbReference type="SMART" id="SM00826">
    <property type="entry name" value="PKS_DH"/>
    <property type="match status" value="1"/>
</dbReference>
<dbReference type="EMBL" id="AP022871">
    <property type="protein sequence ID" value="BCB83198.1"/>
    <property type="molecule type" value="Genomic_DNA"/>
</dbReference>
<name>A0A6F8YB38_9ACTN</name>
<reference evidence="8 9" key="2">
    <citation type="submission" date="2020-03" db="EMBL/GenBank/DDBJ databases">
        <authorList>
            <person name="Ichikawa N."/>
            <person name="Kimura A."/>
            <person name="Kitahashi Y."/>
            <person name="Uohara A."/>
        </authorList>
    </citation>
    <scope>NUCLEOTIDE SEQUENCE [LARGE SCALE GENOMIC DNA]</scope>
    <source>
        <strain evidence="8 9">NBRC 105367</strain>
    </source>
</reference>
<dbReference type="Pfam" id="PF08659">
    <property type="entry name" value="KR"/>
    <property type="match status" value="1"/>
</dbReference>
<dbReference type="InterPro" id="IPR042104">
    <property type="entry name" value="PKS_dehydratase_sf"/>
</dbReference>
<feature type="domain" description="Polyketide/metazoan fatty acid synthase-like dehydratase" evidence="6">
    <location>
        <begin position="438"/>
        <end position="586"/>
    </location>
</feature>
<evidence type="ECO:0008006" key="10">
    <source>
        <dbReference type="Google" id="ProtNLM"/>
    </source>
</evidence>
<evidence type="ECO:0000256" key="3">
    <source>
        <dbReference type="ARBA" id="ARBA00022679"/>
    </source>
</evidence>
<reference evidence="8 9" key="1">
    <citation type="submission" date="2020-03" db="EMBL/GenBank/DDBJ databases">
        <title>Whole genome shotgun sequence of Phytohabitans suffuscus NBRC 105367.</title>
        <authorList>
            <person name="Komaki H."/>
            <person name="Tamura T."/>
        </authorList>
    </citation>
    <scope>NUCLEOTIDE SEQUENCE [LARGE SCALE GENOMIC DNA]</scope>
    <source>
        <strain evidence="8 9">NBRC 105367</strain>
    </source>
</reference>
<evidence type="ECO:0000313" key="8">
    <source>
        <dbReference type="EMBL" id="BCB83198.1"/>
    </source>
</evidence>
<proteinExistence type="predicted"/>
<keyword evidence="1" id="KW-0596">Phosphopantetheine</keyword>
<dbReference type="Proteomes" id="UP000503011">
    <property type="component" value="Chromosome"/>
</dbReference>